<dbReference type="GO" id="GO:0003677">
    <property type="term" value="F:DNA binding"/>
    <property type="evidence" value="ECO:0007669"/>
    <property type="project" value="UniProtKB-KW"/>
</dbReference>
<dbReference type="SUPFAM" id="SSF46689">
    <property type="entry name" value="Homeodomain-like"/>
    <property type="match status" value="1"/>
</dbReference>
<comment type="caution">
    <text evidence="1">The sequence shown here is derived from an EMBL/GenBank/DDBJ whole genome shotgun (WGS) entry which is preliminary data.</text>
</comment>
<dbReference type="InterPro" id="IPR009057">
    <property type="entry name" value="Homeodomain-like_sf"/>
</dbReference>
<organism evidence="1 2">
    <name type="scientific">Anoxynatronum buryatiense</name>
    <dbReference type="NCBI Taxonomy" id="489973"/>
    <lineage>
        <taxon>Bacteria</taxon>
        <taxon>Bacillati</taxon>
        <taxon>Bacillota</taxon>
        <taxon>Clostridia</taxon>
        <taxon>Eubacteriales</taxon>
        <taxon>Clostridiaceae</taxon>
        <taxon>Anoxynatronum</taxon>
    </lineage>
</organism>
<keyword evidence="2" id="KW-1185">Reference proteome</keyword>
<evidence type="ECO:0000313" key="2">
    <source>
        <dbReference type="Proteomes" id="UP001158066"/>
    </source>
</evidence>
<keyword evidence="1" id="KW-0371">Homeobox</keyword>
<dbReference type="AlphaFoldDB" id="A0AA45WWA8"/>
<dbReference type="Pfam" id="PF13565">
    <property type="entry name" value="HTH_32"/>
    <property type="match status" value="1"/>
</dbReference>
<sequence length="153" mass="17195">MPKVLYVVDLSENERVKLMSIVNKRKTSSKRILHANILLAADINNPNKISAPVIAERYHVHRQTVQTVRKTYATEGLEAALGRKKRKVPPVEPKLTGDVEARIIALCCSDPPSGYERWTLRMVADETIKLEIISSISHMSVGRILKKTNLSLI</sequence>
<name>A0AA45WWA8_9CLOT</name>
<gene>
    <name evidence="1" type="ORF">SAMN06296020_106157</name>
</gene>
<proteinExistence type="predicted"/>
<evidence type="ECO:0000313" key="1">
    <source>
        <dbReference type="EMBL" id="SMP57369.1"/>
    </source>
</evidence>
<dbReference type="RefSeq" id="WP_283409325.1">
    <property type="nucleotide sequence ID" value="NZ_FXUF01000006.1"/>
</dbReference>
<keyword evidence="1" id="KW-0238">DNA-binding</keyword>
<dbReference type="Proteomes" id="UP001158066">
    <property type="component" value="Unassembled WGS sequence"/>
</dbReference>
<reference evidence="1" key="1">
    <citation type="submission" date="2017-05" db="EMBL/GenBank/DDBJ databases">
        <authorList>
            <person name="Varghese N."/>
            <person name="Submissions S."/>
        </authorList>
    </citation>
    <scope>NUCLEOTIDE SEQUENCE</scope>
    <source>
        <strain evidence="1">Su22</strain>
    </source>
</reference>
<dbReference type="EMBL" id="FXUF01000006">
    <property type="protein sequence ID" value="SMP57369.1"/>
    <property type="molecule type" value="Genomic_DNA"/>
</dbReference>
<protein>
    <submittedName>
        <fullName evidence="1">Homeodomain-like domain-containing protein</fullName>
    </submittedName>
</protein>
<accession>A0AA45WWA8</accession>